<gene>
    <name evidence="1" type="ORF">QUF54_03150</name>
</gene>
<proteinExistence type="predicted"/>
<sequence>MEGDWSDIRMGYVVRVDIFTKVEPSLNKSTYHAGDNLQFKVTLYGEEMVDLYVGVIFPQGQFKNMTYPMELSADNVFLPYQTGIQLSKEKTMNILDIELPAIAPGDYQACGLLTQTQSDPNNEANWLLLDCKGFHFQ</sequence>
<dbReference type="Proteomes" id="UP001171945">
    <property type="component" value="Unassembled WGS sequence"/>
</dbReference>
<accession>A0ABT7VRN8</accession>
<organism evidence="1 2">
    <name type="scientific">Candidatus Marithioploca araucensis</name>
    <dbReference type="NCBI Taxonomy" id="70273"/>
    <lineage>
        <taxon>Bacteria</taxon>
        <taxon>Pseudomonadati</taxon>
        <taxon>Pseudomonadota</taxon>
        <taxon>Gammaproteobacteria</taxon>
        <taxon>Thiotrichales</taxon>
        <taxon>Thiotrichaceae</taxon>
        <taxon>Candidatus Marithioploca</taxon>
    </lineage>
</organism>
<protein>
    <submittedName>
        <fullName evidence="1">Uncharacterized protein</fullName>
    </submittedName>
</protein>
<keyword evidence="2" id="KW-1185">Reference proteome</keyword>
<comment type="caution">
    <text evidence="1">The sequence shown here is derived from an EMBL/GenBank/DDBJ whole genome shotgun (WGS) entry which is preliminary data.</text>
</comment>
<reference evidence="1" key="1">
    <citation type="submission" date="2023-06" db="EMBL/GenBank/DDBJ databases">
        <title>Uncultivated large filamentous bacteria from sulfidic sediments reveal new species and different genomic features in energy metabolism and defense.</title>
        <authorList>
            <person name="Fonseca A."/>
        </authorList>
    </citation>
    <scope>NUCLEOTIDE SEQUENCE</scope>
    <source>
        <strain evidence="1">HSG4</strain>
    </source>
</reference>
<evidence type="ECO:0000313" key="1">
    <source>
        <dbReference type="EMBL" id="MDM8562330.1"/>
    </source>
</evidence>
<dbReference type="EMBL" id="JAUCGM010000118">
    <property type="protein sequence ID" value="MDM8562330.1"/>
    <property type="molecule type" value="Genomic_DNA"/>
</dbReference>
<name>A0ABT7VRN8_9GAMM</name>
<evidence type="ECO:0000313" key="2">
    <source>
        <dbReference type="Proteomes" id="UP001171945"/>
    </source>
</evidence>